<dbReference type="Gene3D" id="3.10.20.90">
    <property type="entry name" value="Phosphatidylinositol 3-kinase Catalytic Subunit, Chain A, domain 1"/>
    <property type="match status" value="1"/>
</dbReference>
<dbReference type="Pfam" id="PF00240">
    <property type="entry name" value="ubiquitin"/>
    <property type="match status" value="1"/>
</dbReference>
<reference evidence="3 4" key="1">
    <citation type="journal article" date="2015" name="Genome Biol. Evol.">
        <title>Comparative Genomics of a Bacterivorous Green Alga Reveals Evolutionary Causalities and Consequences of Phago-Mixotrophic Mode of Nutrition.</title>
        <authorList>
            <person name="Burns J.A."/>
            <person name="Paasch A."/>
            <person name="Narechania A."/>
            <person name="Kim E."/>
        </authorList>
    </citation>
    <scope>NUCLEOTIDE SEQUENCE [LARGE SCALE GENOMIC DNA]</scope>
    <source>
        <strain evidence="3 4">PLY_AMNH</strain>
    </source>
</reference>
<comment type="caution">
    <text evidence="3">The sequence shown here is derived from an EMBL/GenBank/DDBJ whole genome shotgun (WGS) entry which is preliminary data.</text>
</comment>
<evidence type="ECO:0000313" key="3">
    <source>
        <dbReference type="EMBL" id="KAK3237351.1"/>
    </source>
</evidence>
<dbReference type="PROSITE" id="PS50053">
    <property type="entry name" value="UBIQUITIN_2"/>
    <property type="match status" value="1"/>
</dbReference>
<dbReference type="InterPro" id="IPR029071">
    <property type="entry name" value="Ubiquitin-like_domsf"/>
</dbReference>
<feature type="region of interest" description="Disordered" evidence="1">
    <location>
        <begin position="1"/>
        <end position="26"/>
    </location>
</feature>
<evidence type="ECO:0000259" key="2">
    <source>
        <dbReference type="PROSITE" id="PS50053"/>
    </source>
</evidence>
<dbReference type="SMART" id="SM00213">
    <property type="entry name" value="UBQ"/>
    <property type="match status" value="1"/>
</dbReference>
<name>A0AAE0EQY2_9CHLO</name>
<dbReference type="EMBL" id="LGRX02034632">
    <property type="protein sequence ID" value="KAK3237351.1"/>
    <property type="molecule type" value="Genomic_DNA"/>
</dbReference>
<dbReference type="SUPFAM" id="SSF54236">
    <property type="entry name" value="Ubiquitin-like"/>
    <property type="match status" value="1"/>
</dbReference>
<feature type="domain" description="Ubiquitin-like" evidence="2">
    <location>
        <begin position="79"/>
        <end position="135"/>
    </location>
</feature>
<accession>A0AAE0EQY2</accession>
<keyword evidence="4" id="KW-1185">Reference proteome</keyword>
<evidence type="ECO:0000256" key="1">
    <source>
        <dbReference type="SAM" id="MobiDB-lite"/>
    </source>
</evidence>
<dbReference type="AlphaFoldDB" id="A0AAE0EQY2"/>
<dbReference type="InterPro" id="IPR000626">
    <property type="entry name" value="Ubiquitin-like_dom"/>
</dbReference>
<evidence type="ECO:0000313" key="4">
    <source>
        <dbReference type="Proteomes" id="UP001190700"/>
    </source>
</evidence>
<sequence>MATPIPPSSGAPKPTLEDEPDAKRVRVEEEAVQDDVLLSEEDWLEKHSGACSVFVEVPTKEGTDMKGQKVQVDVDSLAEAVSAIKAKVAAAVGVPANKQKLANPGGNIMRDVDSLAYYNVPPGATLSMALKERGGRKK</sequence>
<organism evidence="3 4">
    <name type="scientific">Cymbomonas tetramitiformis</name>
    <dbReference type="NCBI Taxonomy" id="36881"/>
    <lineage>
        <taxon>Eukaryota</taxon>
        <taxon>Viridiplantae</taxon>
        <taxon>Chlorophyta</taxon>
        <taxon>Pyramimonadophyceae</taxon>
        <taxon>Pyramimonadales</taxon>
        <taxon>Pyramimonadaceae</taxon>
        <taxon>Cymbomonas</taxon>
    </lineage>
</organism>
<protein>
    <recommendedName>
        <fullName evidence="2">Ubiquitin-like domain-containing protein</fullName>
    </recommendedName>
</protein>
<gene>
    <name evidence="3" type="ORF">CYMTET_52568</name>
</gene>
<dbReference type="Proteomes" id="UP001190700">
    <property type="component" value="Unassembled WGS sequence"/>
</dbReference>
<proteinExistence type="predicted"/>